<evidence type="ECO:0000313" key="7">
    <source>
        <dbReference type="EMBL" id="AWM31732.1"/>
    </source>
</evidence>
<proteinExistence type="predicted"/>
<evidence type="ECO:0000256" key="2">
    <source>
        <dbReference type="ARBA" id="ARBA00023136"/>
    </source>
</evidence>
<feature type="compositionally biased region" description="Low complexity" evidence="4">
    <location>
        <begin position="1"/>
        <end position="11"/>
    </location>
</feature>
<dbReference type="SUPFAM" id="SSF56935">
    <property type="entry name" value="Porins"/>
    <property type="match status" value="1"/>
</dbReference>
<organism evidence="7 8">
    <name type="scientific">Hymenobacter nivis</name>
    <dbReference type="NCBI Taxonomy" id="1850093"/>
    <lineage>
        <taxon>Bacteria</taxon>
        <taxon>Pseudomonadati</taxon>
        <taxon>Bacteroidota</taxon>
        <taxon>Cytophagia</taxon>
        <taxon>Cytophagales</taxon>
        <taxon>Hymenobacteraceae</taxon>
        <taxon>Hymenobacter</taxon>
    </lineage>
</organism>
<dbReference type="EMBL" id="CP029145">
    <property type="protein sequence ID" value="AWM31732.1"/>
    <property type="molecule type" value="Genomic_DNA"/>
</dbReference>
<keyword evidence="8" id="KW-1185">Reference proteome</keyword>
<dbReference type="PANTHER" id="PTHR40980:SF4">
    <property type="entry name" value="TONB-DEPENDENT RECEPTOR-LIKE BETA-BARREL DOMAIN-CONTAINING PROTEIN"/>
    <property type="match status" value="1"/>
</dbReference>
<keyword evidence="2" id="KW-0472">Membrane</keyword>
<dbReference type="Pfam" id="PF14905">
    <property type="entry name" value="OMP_b-brl_3"/>
    <property type="match status" value="1"/>
</dbReference>
<dbReference type="InterPro" id="IPR041700">
    <property type="entry name" value="OMP_b-brl_3"/>
</dbReference>
<dbReference type="SUPFAM" id="SSF49464">
    <property type="entry name" value="Carboxypeptidase regulatory domain-like"/>
    <property type="match status" value="1"/>
</dbReference>
<evidence type="ECO:0000256" key="1">
    <source>
        <dbReference type="ARBA" id="ARBA00004442"/>
    </source>
</evidence>
<evidence type="ECO:0000259" key="6">
    <source>
        <dbReference type="Pfam" id="PF14905"/>
    </source>
</evidence>
<dbReference type="GO" id="GO:0009279">
    <property type="term" value="C:cell outer membrane"/>
    <property type="evidence" value="ECO:0007669"/>
    <property type="project" value="UniProtKB-SubCell"/>
</dbReference>
<evidence type="ECO:0000256" key="3">
    <source>
        <dbReference type="ARBA" id="ARBA00023237"/>
    </source>
</evidence>
<protein>
    <recommendedName>
        <fullName evidence="9">TonB-dependent receptor</fullName>
    </recommendedName>
</protein>
<evidence type="ECO:0000259" key="5">
    <source>
        <dbReference type="Pfam" id="PF07715"/>
    </source>
</evidence>
<accession>A0A2Z3GIL8</accession>
<name>A0A2Z3GIL8_9BACT</name>
<feature type="region of interest" description="Disordered" evidence="4">
    <location>
        <begin position="1"/>
        <end position="22"/>
    </location>
</feature>
<dbReference type="Gene3D" id="2.40.170.20">
    <property type="entry name" value="TonB-dependent receptor, beta-barrel domain"/>
    <property type="match status" value="1"/>
</dbReference>
<dbReference type="InterPro" id="IPR008969">
    <property type="entry name" value="CarboxyPept-like_regulatory"/>
</dbReference>
<dbReference type="Pfam" id="PF13620">
    <property type="entry name" value="CarboxypepD_reg"/>
    <property type="match status" value="1"/>
</dbReference>
<evidence type="ECO:0000256" key="4">
    <source>
        <dbReference type="SAM" id="MobiDB-lite"/>
    </source>
</evidence>
<dbReference type="AlphaFoldDB" id="A0A2Z3GIL8"/>
<feature type="domain" description="TonB-dependent receptor plug" evidence="5">
    <location>
        <begin position="184"/>
        <end position="263"/>
    </location>
</feature>
<dbReference type="InterPro" id="IPR036942">
    <property type="entry name" value="Beta-barrel_TonB_sf"/>
</dbReference>
<gene>
    <name evidence="7" type="ORF">DDQ68_02365</name>
</gene>
<dbReference type="OrthoDB" id="905812at2"/>
<feature type="domain" description="Outer membrane protein beta-barrel" evidence="6">
    <location>
        <begin position="464"/>
        <end position="837"/>
    </location>
</feature>
<evidence type="ECO:0000313" key="8">
    <source>
        <dbReference type="Proteomes" id="UP000245999"/>
    </source>
</evidence>
<dbReference type="InterPro" id="IPR012910">
    <property type="entry name" value="Plug_dom"/>
</dbReference>
<dbReference type="KEGG" id="hnv:DDQ68_02365"/>
<sequence length="860" mass="92201">MPLLAPALAPAEPRPLPSPGAPTQLEHYNTLTMTFLHTCCQPLRGLALLLTALPLGLHAQQAGPAQVSGQLVEAANGQPLPFADVLLLRAADSTLVTGAQTGLDGTFKAEHLALGRYILRAQALNFKPVRRVFALSAGAPALALGPLKLAASATQLGEVRVVAQKAVVQQELGKTVINVEKDLSSVGGTAVNVLQNVPSVAVDATGTVSLRGSSNLTILIDGKPAGTSNGGPGPRLDQIPASQIAQVEVMTNPSAKYDASGVGVINIITKKNKKDGWNGQAALNLGTRDKYAPSLSLSRHHGKATWSLGYDGSDQMYRTRTNSSQTALLTDGATSSSLFTTQEGTGRQQNRNHTLNLGLTYDLPKEQTLSLSVQPHYEHQTETDNQTLTQQTVGAPGVITQYGQELADVKVKVLESSADYRRTWEAHKGRELTANAGGVLIDADVPVSQLLTGGPRPAGFTQAQRVQAQIFFGQADFTRPTADGKGKLEAGLKLQTLHNTGSTAMRKPTDNPGDGFQLDPANSFNYAFTQLMPAAYATFQRTLSHGWSAQGGLRTEATFLSGGVENRNAAIDKSYVNLFPSATVAKELGKEPGQNRLQFSYARRLNRPDFMQQLPIQMYQDPRNYRQGNANLLPEFSHNVELGHQLNLTGGASITNTVFARFTQNAIRRVRTIDTAATRTNNVGVVTRETFDNVGTTNSFGFETTWAQPLTKWWRVSASGSLYYSQIAANALNAANRAALAGTARLANNFTPRKGLDVQLTGDIRSTVLTAQGRQLPTGGLDIALRQQLFQERAALTLRVSDLLNTQVRRTELATPELQTSLYSKYETRVAWLGFTWYIGASKPGKKIDNGPSGGGGFGG</sequence>
<dbReference type="Proteomes" id="UP000245999">
    <property type="component" value="Chromosome"/>
</dbReference>
<comment type="subcellular location">
    <subcellularLocation>
        <location evidence="1">Cell outer membrane</location>
    </subcellularLocation>
</comment>
<keyword evidence="3" id="KW-0998">Cell outer membrane</keyword>
<dbReference type="PANTHER" id="PTHR40980">
    <property type="entry name" value="PLUG DOMAIN-CONTAINING PROTEIN"/>
    <property type="match status" value="1"/>
</dbReference>
<dbReference type="Pfam" id="PF07715">
    <property type="entry name" value="Plug"/>
    <property type="match status" value="1"/>
</dbReference>
<evidence type="ECO:0008006" key="9">
    <source>
        <dbReference type="Google" id="ProtNLM"/>
    </source>
</evidence>
<dbReference type="InterPro" id="IPR037066">
    <property type="entry name" value="Plug_dom_sf"/>
</dbReference>
<reference evidence="8" key="1">
    <citation type="submission" date="2018-04" db="EMBL/GenBank/DDBJ databases">
        <title>Complete genome of Antarctic heterotrophic bacterium Hymenobacter nivis.</title>
        <authorList>
            <person name="Terashima M."/>
        </authorList>
    </citation>
    <scope>NUCLEOTIDE SEQUENCE [LARGE SCALE GENOMIC DNA]</scope>
    <source>
        <strain evidence="8">NBRC 111535</strain>
    </source>
</reference>
<dbReference type="Gene3D" id="2.170.130.10">
    <property type="entry name" value="TonB-dependent receptor, plug domain"/>
    <property type="match status" value="1"/>
</dbReference>